<accession>A0ACB6ZL00</accession>
<dbReference type="Proteomes" id="UP000886501">
    <property type="component" value="Unassembled WGS sequence"/>
</dbReference>
<proteinExistence type="predicted"/>
<keyword evidence="2" id="KW-1185">Reference proteome</keyword>
<organism evidence="1 2">
    <name type="scientific">Thelephora ganbajun</name>
    <name type="common">Ganba fungus</name>
    <dbReference type="NCBI Taxonomy" id="370292"/>
    <lineage>
        <taxon>Eukaryota</taxon>
        <taxon>Fungi</taxon>
        <taxon>Dikarya</taxon>
        <taxon>Basidiomycota</taxon>
        <taxon>Agaricomycotina</taxon>
        <taxon>Agaricomycetes</taxon>
        <taxon>Thelephorales</taxon>
        <taxon>Thelephoraceae</taxon>
        <taxon>Thelephora</taxon>
    </lineage>
</organism>
<sequence>MSVTDTNKLRARVATLDKLLDDFDGQLDDLLAKSLPETLLGLDTLQQAKLQVTIPYLVYDLVIVYLKTKGIDPKTHPVFGELERVRGYIEKVSKAEKQESEQQRMAIDKAAANRFIKHAIAQATLAQDQSSAEPIDQQPTPGPSRLPVQPVPVAATSKMLARAEWERQVKEAAEEEEEDLEVFEDTEGYANADTDIEITDDKRSAQTSLPVGTGEATLSEQQLGMSIS</sequence>
<reference evidence="1" key="2">
    <citation type="journal article" date="2020" name="Nat. Commun.">
        <title>Large-scale genome sequencing of mycorrhizal fungi provides insights into the early evolution of symbiotic traits.</title>
        <authorList>
            <person name="Miyauchi S."/>
            <person name="Kiss E."/>
            <person name="Kuo A."/>
            <person name="Drula E."/>
            <person name="Kohler A."/>
            <person name="Sanchez-Garcia M."/>
            <person name="Morin E."/>
            <person name="Andreopoulos B."/>
            <person name="Barry K.W."/>
            <person name="Bonito G."/>
            <person name="Buee M."/>
            <person name="Carver A."/>
            <person name="Chen C."/>
            <person name="Cichocki N."/>
            <person name="Clum A."/>
            <person name="Culley D."/>
            <person name="Crous P.W."/>
            <person name="Fauchery L."/>
            <person name="Girlanda M."/>
            <person name="Hayes R.D."/>
            <person name="Keri Z."/>
            <person name="LaButti K."/>
            <person name="Lipzen A."/>
            <person name="Lombard V."/>
            <person name="Magnuson J."/>
            <person name="Maillard F."/>
            <person name="Murat C."/>
            <person name="Nolan M."/>
            <person name="Ohm R.A."/>
            <person name="Pangilinan J."/>
            <person name="Pereira M.F."/>
            <person name="Perotto S."/>
            <person name="Peter M."/>
            <person name="Pfister S."/>
            <person name="Riley R."/>
            <person name="Sitrit Y."/>
            <person name="Stielow J.B."/>
            <person name="Szollosi G."/>
            <person name="Zifcakova L."/>
            <person name="Stursova M."/>
            <person name="Spatafora J.W."/>
            <person name="Tedersoo L."/>
            <person name="Vaario L.M."/>
            <person name="Yamada A."/>
            <person name="Yan M."/>
            <person name="Wang P."/>
            <person name="Xu J."/>
            <person name="Bruns T."/>
            <person name="Baldrian P."/>
            <person name="Vilgalys R."/>
            <person name="Dunand C."/>
            <person name="Henrissat B."/>
            <person name="Grigoriev I.V."/>
            <person name="Hibbett D."/>
            <person name="Nagy L.G."/>
            <person name="Martin F.M."/>
        </authorList>
    </citation>
    <scope>NUCLEOTIDE SEQUENCE</scope>
    <source>
        <strain evidence="1">P2</strain>
    </source>
</reference>
<comment type="caution">
    <text evidence="1">The sequence shown here is derived from an EMBL/GenBank/DDBJ whole genome shotgun (WGS) entry which is preliminary data.</text>
</comment>
<reference evidence="1" key="1">
    <citation type="submission" date="2019-10" db="EMBL/GenBank/DDBJ databases">
        <authorList>
            <consortium name="DOE Joint Genome Institute"/>
            <person name="Kuo A."/>
            <person name="Miyauchi S."/>
            <person name="Kiss E."/>
            <person name="Drula E."/>
            <person name="Kohler A."/>
            <person name="Sanchez-Garcia M."/>
            <person name="Andreopoulos B."/>
            <person name="Barry K.W."/>
            <person name="Bonito G."/>
            <person name="Buee M."/>
            <person name="Carver A."/>
            <person name="Chen C."/>
            <person name="Cichocki N."/>
            <person name="Clum A."/>
            <person name="Culley D."/>
            <person name="Crous P.W."/>
            <person name="Fauchery L."/>
            <person name="Girlanda M."/>
            <person name="Hayes R."/>
            <person name="Keri Z."/>
            <person name="Labutti K."/>
            <person name="Lipzen A."/>
            <person name="Lombard V."/>
            <person name="Magnuson J."/>
            <person name="Maillard F."/>
            <person name="Morin E."/>
            <person name="Murat C."/>
            <person name="Nolan M."/>
            <person name="Ohm R."/>
            <person name="Pangilinan J."/>
            <person name="Pereira M."/>
            <person name="Perotto S."/>
            <person name="Peter M."/>
            <person name="Riley R."/>
            <person name="Sitrit Y."/>
            <person name="Stielow B."/>
            <person name="Szollosi G."/>
            <person name="Zifcakova L."/>
            <person name="Stursova M."/>
            <person name="Spatafora J.W."/>
            <person name="Tedersoo L."/>
            <person name="Vaario L.-M."/>
            <person name="Yamada A."/>
            <person name="Yan M."/>
            <person name="Wang P."/>
            <person name="Xu J."/>
            <person name="Bruns T."/>
            <person name="Baldrian P."/>
            <person name="Vilgalys R."/>
            <person name="Henrissat B."/>
            <person name="Grigoriev I.V."/>
            <person name="Hibbett D."/>
            <person name="Nagy L.G."/>
            <person name="Martin F.M."/>
        </authorList>
    </citation>
    <scope>NUCLEOTIDE SEQUENCE</scope>
    <source>
        <strain evidence="1">P2</strain>
    </source>
</reference>
<evidence type="ECO:0000313" key="2">
    <source>
        <dbReference type="Proteomes" id="UP000886501"/>
    </source>
</evidence>
<gene>
    <name evidence="1" type="ORF">BDM02DRAFT_3093411</name>
</gene>
<evidence type="ECO:0000313" key="1">
    <source>
        <dbReference type="EMBL" id="KAF9650346.1"/>
    </source>
</evidence>
<name>A0ACB6ZL00_THEGA</name>
<protein>
    <submittedName>
        <fullName evidence="1">Uncharacterized protein</fullName>
    </submittedName>
</protein>
<dbReference type="EMBL" id="MU117986">
    <property type="protein sequence ID" value="KAF9650346.1"/>
    <property type="molecule type" value="Genomic_DNA"/>
</dbReference>